<dbReference type="AlphaFoldDB" id="A0A6G1R1L0"/>
<dbReference type="Proteomes" id="UP000503349">
    <property type="component" value="Chromosome 1"/>
</dbReference>
<proteinExistence type="predicted"/>
<keyword evidence="2" id="KW-1185">Reference proteome</keyword>
<gene>
    <name evidence="1" type="ORF">EXN66_Car001731</name>
</gene>
<accession>A0A6G1R1L0</accession>
<sequence length="57" mass="6646">MTPQPCLDTTMMVYGFLLGTLHWHYPARALYMPLLGCSALRTHTHTHAHITLRFHHF</sequence>
<evidence type="ECO:0000313" key="2">
    <source>
        <dbReference type="Proteomes" id="UP000503349"/>
    </source>
</evidence>
<protein>
    <submittedName>
        <fullName evidence="1">Uncharacterized protein</fullName>
    </submittedName>
</protein>
<name>A0A6G1R1L0_CHAAH</name>
<dbReference type="EMBL" id="CM015712">
    <property type="protein sequence ID" value="KAF3708557.1"/>
    <property type="molecule type" value="Genomic_DNA"/>
</dbReference>
<organism evidence="1 2">
    <name type="scientific">Channa argus</name>
    <name type="common">Northern snakehead</name>
    <name type="synonym">Ophicephalus argus</name>
    <dbReference type="NCBI Taxonomy" id="215402"/>
    <lineage>
        <taxon>Eukaryota</taxon>
        <taxon>Metazoa</taxon>
        <taxon>Chordata</taxon>
        <taxon>Craniata</taxon>
        <taxon>Vertebrata</taxon>
        <taxon>Euteleostomi</taxon>
        <taxon>Actinopterygii</taxon>
        <taxon>Neopterygii</taxon>
        <taxon>Teleostei</taxon>
        <taxon>Neoteleostei</taxon>
        <taxon>Acanthomorphata</taxon>
        <taxon>Anabantaria</taxon>
        <taxon>Anabantiformes</taxon>
        <taxon>Channoidei</taxon>
        <taxon>Channidae</taxon>
        <taxon>Channa</taxon>
    </lineage>
</organism>
<reference evidence="2" key="2">
    <citation type="submission" date="2019-02" db="EMBL/GenBank/DDBJ databases">
        <title>Opniocepnalus argus Var Kimnra genome.</title>
        <authorList>
            <person name="Zhou C."/>
            <person name="Xiao S."/>
        </authorList>
    </citation>
    <scope>NUCLEOTIDE SEQUENCE [LARGE SCALE GENOMIC DNA]</scope>
</reference>
<evidence type="ECO:0000313" key="1">
    <source>
        <dbReference type="EMBL" id="KAF3708557.1"/>
    </source>
</evidence>
<reference evidence="1 2" key="1">
    <citation type="submission" date="2019-02" db="EMBL/GenBank/DDBJ databases">
        <title>Opniocepnalus argus genome.</title>
        <authorList>
            <person name="Zhou C."/>
            <person name="Xiao S."/>
        </authorList>
    </citation>
    <scope>NUCLEOTIDE SEQUENCE [LARGE SCALE GENOMIC DNA]</scope>
    <source>
        <strain evidence="1">OARG1902GOOAL</strain>
        <tissue evidence="1">Muscle</tissue>
    </source>
</reference>